<evidence type="ECO:0000313" key="2">
    <source>
        <dbReference type="Proteomes" id="UP001519460"/>
    </source>
</evidence>
<dbReference type="EMBL" id="JACVVK020000107">
    <property type="protein sequence ID" value="KAK7492095.1"/>
    <property type="molecule type" value="Genomic_DNA"/>
</dbReference>
<proteinExistence type="predicted"/>
<sequence length="98" mass="10756">MQVHLSAFGGRHNFFVRTISVQERAGRMVLTLGTGGQPHLYDAHPLSSGLSFLESPQRQLGRTLVRQKKKKTVPAAYPPIRLIRHQRGCLRGGGAALA</sequence>
<protein>
    <submittedName>
        <fullName evidence="1">Uncharacterized protein</fullName>
    </submittedName>
</protein>
<evidence type="ECO:0000313" key="1">
    <source>
        <dbReference type="EMBL" id="KAK7492095.1"/>
    </source>
</evidence>
<dbReference type="Proteomes" id="UP001519460">
    <property type="component" value="Unassembled WGS sequence"/>
</dbReference>
<name>A0ABD0KY72_9CAEN</name>
<comment type="caution">
    <text evidence="1">The sequence shown here is derived from an EMBL/GenBank/DDBJ whole genome shotgun (WGS) entry which is preliminary data.</text>
</comment>
<reference evidence="1 2" key="1">
    <citation type="journal article" date="2023" name="Sci. Data">
        <title>Genome assembly of the Korean intertidal mud-creeper Batillaria attramentaria.</title>
        <authorList>
            <person name="Patra A.K."/>
            <person name="Ho P.T."/>
            <person name="Jun S."/>
            <person name="Lee S.J."/>
            <person name="Kim Y."/>
            <person name="Won Y.J."/>
        </authorList>
    </citation>
    <scope>NUCLEOTIDE SEQUENCE [LARGE SCALE GENOMIC DNA]</scope>
    <source>
        <strain evidence="1">Wonlab-2016</strain>
    </source>
</reference>
<gene>
    <name evidence="1" type="ORF">BaRGS_00016759</name>
</gene>
<dbReference type="AlphaFoldDB" id="A0ABD0KY72"/>
<accession>A0ABD0KY72</accession>
<keyword evidence="2" id="KW-1185">Reference proteome</keyword>
<organism evidence="1 2">
    <name type="scientific">Batillaria attramentaria</name>
    <dbReference type="NCBI Taxonomy" id="370345"/>
    <lineage>
        <taxon>Eukaryota</taxon>
        <taxon>Metazoa</taxon>
        <taxon>Spiralia</taxon>
        <taxon>Lophotrochozoa</taxon>
        <taxon>Mollusca</taxon>
        <taxon>Gastropoda</taxon>
        <taxon>Caenogastropoda</taxon>
        <taxon>Sorbeoconcha</taxon>
        <taxon>Cerithioidea</taxon>
        <taxon>Batillariidae</taxon>
        <taxon>Batillaria</taxon>
    </lineage>
</organism>